<sequence>MATRNMAIPSRLPDLFRDLAGGFKQQMFFWGLDVVNPGGNLLVRQGFCREPSAGLKGTSHYKLPWQGGSIELHGACAGWFSRQGQGFIYVRPLGRCHVWNGGQSAIPGEWPSPFLKTDDLQRMHALAAPFIAWWLHSEDWIAREKGPAYRPACHRQFKRLPGARPWLRPPLDRDWLRDFLAAPESLSRAKRFASHR</sequence>
<name>A0ABT3FYT6_9BACT</name>
<dbReference type="RefSeq" id="WP_264510795.1">
    <property type="nucleotide sequence ID" value="NZ_JAPDDR010000001.1"/>
</dbReference>
<protein>
    <submittedName>
        <fullName evidence="1">Uncharacterized protein</fullName>
    </submittedName>
</protein>
<accession>A0ABT3FYT6</accession>
<evidence type="ECO:0000313" key="2">
    <source>
        <dbReference type="Proteomes" id="UP001165653"/>
    </source>
</evidence>
<dbReference type="EMBL" id="JAPDDR010000001">
    <property type="protein sequence ID" value="MCW1912421.1"/>
    <property type="molecule type" value="Genomic_DNA"/>
</dbReference>
<gene>
    <name evidence="1" type="ORF">OJ996_02480</name>
</gene>
<dbReference type="Proteomes" id="UP001165653">
    <property type="component" value="Unassembled WGS sequence"/>
</dbReference>
<comment type="caution">
    <text evidence="1">The sequence shown here is derived from an EMBL/GenBank/DDBJ whole genome shotgun (WGS) entry which is preliminary data.</text>
</comment>
<evidence type="ECO:0000313" key="1">
    <source>
        <dbReference type="EMBL" id="MCW1912421.1"/>
    </source>
</evidence>
<keyword evidence="2" id="KW-1185">Reference proteome</keyword>
<proteinExistence type="predicted"/>
<organism evidence="1 2">
    <name type="scientific">Luteolibacter rhizosphaerae</name>
    <dbReference type="NCBI Taxonomy" id="2989719"/>
    <lineage>
        <taxon>Bacteria</taxon>
        <taxon>Pseudomonadati</taxon>
        <taxon>Verrucomicrobiota</taxon>
        <taxon>Verrucomicrobiia</taxon>
        <taxon>Verrucomicrobiales</taxon>
        <taxon>Verrucomicrobiaceae</taxon>
        <taxon>Luteolibacter</taxon>
    </lineage>
</organism>
<reference evidence="1" key="1">
    <citation type="submission" date="2022-10" db="EMBL/GenBank/DDBJ databases">
        <title>Luteolibacter sp. GHJ8, whole genome shotgun sequencing project.</title>
        <authorList>
            <person name="Zhao G."/>
            <person name="Shen L."/>
        </authorList>
    </citation>
    <scope>NUCLEOTIDE SEQUENCE</scope>
    <source>
        <strain evidence="1">GHJ8</strain>
    </source>
</reference>